<sequence length="61" mass="7090">MSNEKTKLPFQNLDWTFLIPTDPLPKSITHSYEHEIAQIQHRWKDHSKRFPTIAGSPSNSS</sequence>
<proteinExistence type="predicted"/>
<dbReference type="AlphaFoldDB" id="A0A9J5WYG8"/>
<keyword evidence="2" id="KW-1185">Reference proteome</keyword>
<dbReference type="Proteomes" id="UP000824120">
    <property type="component" value="Chromosome 10"/>
</dbReference>
<protein>
    <submittedName>
        <fullName evidence="1">Uncharacterized protein</fullName>
    </submittedName>
</protein>
<organism evidence="1 2">
    <name type="scientific">Solanum commersonii</name>
    <name type="common">Commerson's wild potato</name>
    <name type="synonym">Commerson's nightshade</name>
    <dbReference type="NCBI Taxonomy" id="4109"/>
    <lineage>
        <taxon>Eukaryota</taxon>
        <taxon>Viridiplantae</taxon>
        <taxon>Streptophyta</taxon>
        <taxon>Embryophyta</taxon>
        <taxon>Tracheophyta</taxon>
        <taxon>Spermatophyta</taxon>
        <taxon>Magnoliopsida</taxon>
        <taxon>eudicotyledons</taxon>
        <taxon>Gunneridae</taxon>
        <taxon>Pentapetalae</taxon>
        <taxon>asterids</taxon>
        <taxon>lamiids</taxon>
        <taxon>Solanales</taxon>
        <taxon>Solanaceae</taxon>
        <taxon>Solanoideae</taxon>
        <taxon>Solaneae</taxon>
        <taxon>Solanum</taxon>
    </lineage>
</organism>
<gene>
    <name evidence="1" type="ORF">H5410_050641</name>
</gene>
<dbReference type="EMBL" id="JACXVP010000010">
    <property type="protein sequence ID" value="KAG5580014.1"/>
    <property type="molecule type" value="Genomic_DNA"/>
</dbReference>
<accession>A0A9J5WYG8</accession>
<reference evidence="1 2" key="1">
    <citation type="submission" date="2020-09" db="EMBL/GenBank/DDBJ databases">
        <title>De no assembly of potato wild relative species, Solanum commersonii.</title>
        <authorList>
            <person name="Cho K."/>
        </authorList>
    </citation>
    <scope>NUCLEOTIDE SEQUENCE [LARGE SCALE GENOMIC DNA]</scope>
    <source>
        <strain evidence="1">LZ3.2</strain>
        <tissue evidence="1">Leaf</tissue>
    </source>
</reference>
<evidence type="ECO:0000313" key="2">
    <source>
        <dbReference type="Proteomes" id="UP000824120"/>
    </source>
</evidence>
<comment type="caution">
    <text evidence="1">The sequence shown here is derived from an EMBL/GenBank/DDBJ whole genome shotgun (WGS) entry which is preliminary data.</text>
</comment>
<name>A0A9J5WYG8_SOLCO</name>
<evidence type="ECO:0000313" key="1">
    <source>
        <dbReference type="EMBL" id="KAG5580014.1"/>
    </source>
</evidence>